<accession>A0A176QD91</accession>
<dbReference type="PROSITE" id="PS00062">
    <property type="entry name" value="ALDOKETO_REDUCTASE_2"/>
    <property type="match status" value="1"/>
</dbReference>
<dbReference type="EMBL" id="LQZG01000002">
    <property type="protein sequence ID" value="OAB87739.1"/>
    <property type="molecule type" value="Genomic_DNA"/>
</dbReference>
<evidence type="ECO:0000259" key="7">
    <source>
        <dbReference type="Pfam" id="PF00248"/>
    </source>
</evidence>
<evidence type="ECO:0000256" key="3">
    <source>
        <dbReference type="ARBA" id="ARBA00023002"/>
    </source>
</evidence>
<name>A0A176QD91_9MICO</name>
<proteinExistence type="inferred from homology"/>
<gene>
    <name evidence="8" type="ORF">AWH69_06770</name>
</gene>
<evidence type="ECO:0000313" key="9">
    <source>
        <dbReference type="Proteomes" id="UP000076976"/>
    </source>
</evidence>
<evidence type="ECO:0000256" key="5">
    <source>
        <dbReference type="PIRSR" id="PIRSR000097-2"/>
    </source>
</evidence>
<dbReference type="STRING" id="262209.AWH69_06770"/>
<protein>
    <submittedName>
        <fullName evidence="8">Oxidoreductase</fullName>
    </submittedName>
</protein>
<feature type="domain" description="NADP-dependent oxidoreductase" evidence="7">
    <location>
        <begin position="27"/>
        <end position="266"/>
    </location>
</feature>
<organism evidence="8 9">
    <name type="scientific">Janibacter melonis</name>
    <dbReference type="NCBI Taxonomy" id="262209"/>
    <lineage>
        <taxon>Bacteria</taxon>
        <taxon>Bacillati</taxon>
        <taxon>Actinomycetota</taxon>
        <taxon>Actinomycetes</taxon>
        <taxon>Micrococcales</taxon>
        <taxon>Intrasporangiaceae</taxon>
        <taxon>Janibacter</taxon>
    </lineage>
</organism>
<evidence type="ECO:0000256" key="4">
    <source>
        <dbReference type="PIRSR" id="PIRSR000097-1"/>
    </source>
</evidence>
<dbReference type="PROSITE" id="PS00063">
    <property type="entry name" value="ALDOKETO_REDUCTASE_3"/>
    <property type="match status" value="1"/>
</dbReference>
<keyword evidence="3" id="KW-0560">Oxidoreductase</keyword>
<feature type="binding site" evidence="5">
    <location>
        <position position="113"/>
    </location>
    <ligand>
        <name>substrate</name>
    </ligand>
</feature>
<dbReference type="PANTHER" id="PTHR43827">
    <property type="entry name" value="2,5-DIKETO-D-GLUCONIC ACID REDUCTASE"/>
    <property type="match status" value="1"/>
</dbReference>
<dbReference type="Gene3D" id="3.20.20.100">
    <property type="entry name" value="NADP-dependent oxidoreductase domain"/>
    <property type="match status" value="1"/>
</dbReference>
<keyword evidence="9" id="KW-1185">Reference proteome</keyword>
<dbReference type="InterPro" id="IPR020471">
    <property type="entry name" value="AKR"/>
</dbReference>
<comment type="caution">
    <text evidence="8">The sequence shown here is derived from an EMBL/GenBank/DDBJ whole genome shotgun (WGS) entry which is preliminary data.</text>
</comment>
<evidence type="ECO:0000256" key="6">
    <source>
        <dbReference type="PIRSR" id="PIRSR000097-3"/>
    </source>
</evidence>
<dbReference type="Proteomes" id="UP000076976">
    <property type="component" value="Unassembled WGS sequence"/>
</dbReference>
<dbReference type="GO" id="GO:0016616">
    <property type="term" value="F:oxidoreductase activity, acting on the CH-OH group of donors, NAD or NADP as acceptor"/>
    <property type="evidence" value="ECO:0007669"/>
    <property type="project" value="UniProtKB-ARBA"/>
</dbReference>
<sequence>MADVKNVHLDPSSGGVDIPQLGFGVFQVDDDQVEAPVAAALGAGYRHIDTARIYGNEAGVGRALEHAPYPREDIFVTTKLWNDDQGDVDTVRTALRGSLERLGLAQVDLYLMHWPVPAADRYAQAWRSLLAVREEGLTRAVGVCNFEPEHLQRASDLTGIMPAINQVELHPYFQQRELRDFHRSHAVVTQAWSPLGQGGELLEDEVILDLARKHDATPAQVVIAWHLALGHVVIPKSVTPSRIAENFAATEVTLDDDDLKAIEGLDRSDGRIGPDPTTFGKDA</sequence>
<dbReference type="PRINTS" id="PR00069">
    <property type="entry name" value="ALDKETRDTASE"/>
</dbReference>
<dbReference type="AlphaFoldDB" id="A0A176QD91"/>
<feature type="site" description="Lowers pKa of active site Tyr" evidence="6">
    <location>
        <position position="79"/>
    </location>
</feature>
<keyword evidence="2" id="KW-0521">NADP</keyword>
<dbReference type="InterPro" id="IPR023210">
    <property type="entry name" value="NADP_OxRdtase_dom"/>
</dbReference>
<evidence type="ECO:0000256" key="1">
    <source>
        <dbReference type="ARBA" id="ARBA00007905"/>
    </source>
</evidence>
<comment type="similarity">
    <text evidence="1">Belongs to the aldo/keto reductase family.</text>
</comment>
<reference evidence="8 9" key="1">
    <citation type="submission" date="2016-01" db="EMBL/GenBank/DDBJ databases">
        <title>Janibacter melonis strain CD11_4 genome sequencing and assembly.</title>
        <authorList>
            <person name="Nair G.R."/>
            <person name="Kaur G."/>
            <person name="Chander A.M."/>
            <person name="Mayilraj S."/>
        </authorList>
    </citation>
    <scope>NUCLEOTIDE SEQUENCE [LARGE SCALE GENOMIC DNA]</scope>
    <source>
        <strain evidence="8 9">CD11-4</strain>
    </source>
</reference>
<dbReference type="SUPFAM" id="SSF51430">
    <property type="entry name" value="NAD(P)-linked oxidoreductase"/>
    <property type="match status" value="1"/>
</dbReference>
<dbReference type="RefSeq" id="WP_068273410.1">
    <property type="nucleotide sequence ID" value="NZ_LQZG01000002.1"/>
</dbReference>
<dbReference type="PROSITE" id="PS00798">
    <property type="entry name" value="ALDOKETO_REDUCTASE_1"/>
    <property type="match status" value="1"/>
</dbReference>
<dbReference type="InterPro" id="IPR036812">
    <property type="entry name" value="NAD(P)_OxRdtase_dom_sf"/>
</dbReference>
<dbReference type="FunFam" id="3.20.20.100:FF:000002">
    <property type="entry name" value="2,5-diketo-D-gluconic acid reductase A"/>
    <property type="match status" value="1"/>
</dbReference>
<evidence type="ECO:0000313" key="8">
    <source>
        <dbReference type="EMBL" id="OAB87739.1"/>
    </source>
</evidence>
<dbReference type="PIRSF" id="PIRSF000097">
    <property type="entry name" value="AKR"/>
    <property type="match status" value="1"/>
</dbReference>
<evidence type="ECO:0000256" key="2">
    <source>
        <dbReference type="ARBA" id="ARBA00022857"/>
    </source>
</evidence>
<feature type="active site" description="Proton donor" evidence="4">
    <location>
        <position position="54"/>
    </location>
</feature>
<dbReference type="PANTHER" id="PTHR43827:SF3">
    <property type="entry name" value="NADP-DEPENDENT OXIDOREDUCTASE DOMAIN-CONTAINING PROTEIN"/>
    <property type="match status" value="1"/>
</dbReference>
<dbReference type="Pfam" id="PF00248">
    <property type="entry name" value="Aldo_ket_red"/>
    <property type="match status" value="1"/>
</dbReference>
<dbReference type="InterPro" id="IPR018170">
    <property type="entry name" value="Aldo/ket_reductase_CS"/>
</dbReference>